<dbReference type="InterPro" id="IPR000182">
    <property type="entry name" value="GNAT_dom"/>
</dbReference>
<keyword evidence="1 4" id="KW-0808">Transferase</keyword>
<accession>A0A238LBA7</accession>
<gene>
    <name evidence="4" type="ORF">LOM8899_00973</name>
</gene>
<reference evidence="4 5" key="1">
    <citation type="submission" date="2017-05" db="EMBL/GenBank/DDBJ databases">
        <authorList>
            <person name="Song R."/>
            <person name="Chenine A.L."/>
            <person name="Ruprecht R.M."/>
        </authorList>
    </citation>
    <scope>NUCLEOTIDE SEQUENCE [LARGE SCALE GENOMIC DNA]</scope>
    <source>
        <strain evidence="4 5">CECT 8899</strain>
    </source>
</reference>
<keyword evidence="5" id="KW-1185">Reference proteome</keyword>
<dbReference type="Pfam" id="PF00583">
    <property type="entry name" value="Acetyltransf_1"/>
    <property type="match status" value="1"/>
</dbReference>
<sequence>MRISPGFEAHERPRIAELYWDAFGQKLGRTLGPRHKALNFIVRVLSPDYAICARGNDGRLLGVVGFKTMDGALVDGDFSDMAAVYGWIGAAWRVLLLTAMERDVENTRFLMDGIFVDPAARGQGVGSRLLEAVAQEAAARGYSELRLDVIDSNGRARALYERRGFAAIGEMSTGWMRHVFGFRSSTTMVRRLD</sequence>
<dbReference type="GO" id="GO:0016747">
    <property type="term" value="F:acyltransferase activity, transferring groups other than amino-acyl groups"/>
    <property type="evidence" value="ECO:0007669"/>
    <property type="project" value="InterPro"/>
</dbReference>
<evidence type="ECO:0000313" key="4">
    <source>
        <dbReference type="EMBL" id="SMY06843.1"/>
    </source>
</evidence>
<evidence type="ECO:0000256" key="2">
    <source>
        <dbReference type="ARBA" id="ARBA00023315"/>
    </source>
</evidence>
<dbReference type="Proteomes" id="UP000201613">
    <property type="component" value="Unassembled WGS sequence"/>
</dbReference>
<evidence type="ECO:0000259" key="3">
    <source>
        <dbReference type="PROSITE" id="PS51186"/>
    </source>
</evidence>
<dbReference type="PROSITE" id="PS51186">
    <property type="entry name" value="GNAT"/>
    <property type="match status" value="1"/>
</dbReference>
<dbReference type="InterPro" id="IPR050680">
    <property type="entry name" value="YpeA/RimI_acetyltransf"/>
</dbReference>
<organism evidence="4 5">
    <name type="scientific">Flavimaricola marinus</name>
    <dbReference type="NCBI Taxonomy" id="1819565"/>
    <lineage>
        <taxon>Bacteria</taxon>
        <taxon>Pseudomonadati</taxon>
        <taxon>Pseudomonadota</taxon>
        <taxon>Alphaproteobacteria</taxon>
        <taxon>Rhodobacterales</taxon>
        <taxon>Paracoccaceae</taxon>
        <taxon>Flavimaricola</taxon>
    </lineage>
</organism>
<evidence type="ECO:0000256" key="1">
    <source>
        <dbReference type="ARBA" id="ARBA00022679"/>
    </source>
</evidence>
<keyword evidence="2" id="KW-0012">Acyltransferase</keyword>
<dbReference type="Gene3D" id="3.40.630.30">
    <property type="match status" value="1"/>
</dbReference>
<evidence type="ECO:0000313" key="5">
    <source>
        <dbReference type="Proteomes" id="UP000201613"/>
    </source>
</evidence>
<dbReference type="RefSeq" id="WP_093990970.1">
    <property type="nucleotide sequence ID" value="NZ_FXZK01000001.1"/>
</dbReference>
<dbReference type="AlphaFoldDB" id="A0A238LBA7"/>
<dbReference type="PANTHER" id="PTHR43420">
    <property type="entry name" value="ACETYLTRANSFERASE"/>
    <property type="match status" value="1"/>
</dbReference>
<dbReference type="InterPro" id="IPR016181">
    <property type="entry name" value="Acyl_CoA_acyltransferase"/>
</dbReference>
<dbReference type="CDD" id="cd04301">
    <property type="entry name" value="NAT_SF"/>
    <property type="match status" value="1"/>
</dbReference>
<proteinExistence type="predicted"/>
<dbReference type="EMBL" id="FXZK01000001">
    <property type="protein sequence ID" value="SMY06843.1"/>
    <property type="molecule type" value="Genomic_DNA"/>
</dbReference>
<name>A0A238LBA7_9RHOB</name>
<feature type="domain" description="N-acetyltransferase" evidence="3">
    <location>
        <begin position="1"/>
        <end position="193"/>
    </location>
</feature>
<dbReference type="SUPFAM" id="SSF55729">
    <property type="entry name" value="Acyl-CoA N-acyltransferases (Nat)"/>
    <property type="match status" value="1"/>
</dbReference>
<protein>
    <submittedName>
        <fullName evidence="4">Putative acetyltransferase</fullName>
    </submittedName>
</protein>
<dbReference type="PANTHER" id="PTHR43420:SF44">
    <property type="entry name" value="ACETYLTRANSFERASE YPEA"/>
    <property type="match status" value="1"/>
</dbReference>
<dbReference type="OrthoDB" id="273614at2"/>